<accession>A0AAD8S7V1</accession>
<feature type="compositionally biased region" description="Basic residues" evidence="2">
    <location>
        <begin position="155"/>
        <end position="169"/>
    </location>
</feature>
<evidence type="ECO:0000313" key="4">
    <source>
        <dbReference type="EMBL" id="KAK1646050.1"/>
    </source>
</evidence>
<evidence type="ECO:0000256" key="1">
    <source>
        <dbReference type="SAM" id="Coils"/>
    </source>
</evidence>
<dbReference type="GO" id="GO:0015074">
    <property type="term" value="P:DNA integration"/>
    <property type="evidence" value="ECO:0007669"/>
    <property type="project" value="InterPro"/>
</dbReference>
<comment type="caution">
    <text evidence="4">The sequence shown here is derived from an EMBL/GenBank/DDBJ whole genome shotgun (WGS) entry which is preliminary data.</text>
</comment>
<dbReference type="Gene3D" id="3.30.420.10">
    <property type="entry name" value="Ribonuclease H-like superfamily/Ribonuclease H"/>
    <property type="match status" value="1"/>
</dbReference>
<proteinExistence type="predicted"/>
<dbReference type="Pfam" id="PF25597">
    <property type="entry name" value="SH3_retrovirus"/>
    <property type="match status" value="1"/>
</dbReference>
<keyword evidence="1" id="KW-0175">Coiled coil</keyword>
<feature type="region of interest" description="Disordered" evidence="2">
    <location>
        <begin position="142"/>
        <end position="197"/>
    </location>
</feature>
<feature type="domain" description="Integrase catalytic" evidence="3">
    <location>
        <begin position="268"/>
        <end position="446"/>
    </location>
</feature>
<dbReference type="InterPro" id="IPR057670">
    <property type="entry name" value="SH3_retrovirus"/>
</dbReference>
<reference evidence="4" key="1">
    <citation type="submission" date="2023-07" db="EMBL/GenBank/DDBJ databases">
        <title>A chromosome-level genome assembly of Lolium multiflorum.</title>
        <authorList>
            <person name="Chen Y."/>
            <person name="Copetti D."/>
            <person name="Kolliker R."/>
            <person name="Studer B."/>
        </authorList>
    </citation>
    <scope>NUCLEOTIDE SEQUENCE</scope>
    <source>
        <strain evidence="4">02402/16</strain>
        <tissue evidence="4">Leaf</tissue>
    </source>
</reference>
<sequence length="517" mass="59057">MQEESLVECLRMSKEKVTCCDHEEEIASLKRSEAKLMEVNSMQEEALKEYFPLSKDRACCNHEGDIAKMESDKRLLMKMNSLQEEALMEHFRVNKAKEVQVFDITHPHPEHEDEVNRLKAKIDRLQIQAKYLEGVIEAKDGANEGSCNEGGVATKTKRKRSRRTKKKKNKENMEINHEESDASSRRDGVPNSASKGFAGSNNPSHVLFVDYYGHIRARFIGPQEDNDYASGGAKWVVDSGATSHMTGSKVIVVDLMPSHSWACVQGKMHGAPHKAKTIISTTRCLELLHVDLFGPPSHESLGGKKYCLVIVDDYSRYCWVFFFKYKSETQRTMMEFANQVQRKYNTTILAIRSDNGMEFKNYTLDDFLGEEGIQHQYSSPYTPQQNGVAERKNRTLIEAARTMMMEYKSNYNFWAEAISTACHATNRLYFRKGLEKTPYEILTGNKPNVSYFKVFGCKCYVLVKDTRLSKFDSRAQEGIFVGYATDSHAYRVFNKSNGRVVESCDVTFDEDDISLEE</sequence>
<gene>
    <name evidence="4" type="ORF">QYE76_063855</name>
</gene>
<dbReference type="PANTHER" id="PTHR42648:SF21">
    <property type="entry name" value="CYSTEINE-RICH RLK (RECEPTOR-LIKE PROTEIN KINASE) 8"/>
    <property type="match status" value="1"/>
</dbReference>
<dbReference type="AlphaFoldDB" id="A0AAD8S7V1"/>
<dbReference type="SUPFAM" id="SSF53098">
    <property type="entry name" value="Ribonuclease H-like"/>
    <property type="match status" value="1"/>
</dbReference>
<evidence type="ECO:0000313" key="5">
    <source>
        <dbReference type="Proteomes" id="UP001231189"/>
    </source>
</evidence>
<evidence type="ECO:0000259" key="3">
    <source>
        <dbReference type="PROSITE" id="PS50994"/>
    </source>
</evidence>
<evidence type="ECO:0000256" key="2">
    <source>
        <dbReference type="SAM" id="MobiDB-lite"/>
    </source>
</evidence>
<dbReference type="InterPro" id="IPR012337">
    <property type="entry name" value="RNaseH-like_sf"/>
</dbReference>
<dbReference type="EMBL" id="JAUUTY010000004">
    <property type="protein sequence ID" value="KAK1646050.1"/>
    <property type="molecule type" value="Genomic_DNA"/>
</dbReference>
<feature type="compositionally biased region" description="Basic and acidic residues" evidence="2">
    <location>
        <begin position="170"/>
        <end position="188"/>
    </location>
</feature>
<protein>
    <recommendedName>
        <fullName evidence="3">Integrase catalytic domain-containing protein</fullName>
    </recommendedName>
</protein>
<keyword evidence="5" id="KW-1185">Reference proteome</keyword>
<dbReference type="InterPro" id="IPR001584">
    <property type="entry name" value="Integrase_cat-core"/>
</dbReference>
<name>A0AAD8S7V1_LOLMU</name>
<dbReference type="InterPro" id="IPR036397">
    <property type="entry name" value="RNaseH_sf"/>
</dbReference>
<dbReference type="Proteomes" id="UP001231189">
    <property type="component" value="Unassembled WGS sequence"/>
</dbReference>
<dbReference type="PROSITE" id="PS50994">
    <property type="entry name" value="INTEGRASE"/>
    <property type="match status" value="1"/>
</dbReference>
<dbReference type="GO" id="GO:0003676">
    <property type="term" value="F:nucleic acid binding"/>
    <property type="evidence" value="ECO:0007669"/>
    <property type="project" value="InterPro"/>
</dbReference>
<dbReference type="InterPro" id="IPR039537">
    <property type="entry name" value="Retrotran_Ty1/copia-like"/>
</dbReference>
<feature type="coiled-coil region" evidence="1">
    <location>
        <begin position="108"/>
        <end position="135"/>
    </location>
</feature>
<dbReference type="PANTHER" id="PTHR42648">
    <property type="entry name" value="TRANSPOSASE, PUTATIVE-RELATED"/>
    <property type="match status" value="1"/>
</dbReference>
<dbReference type="Pfam" id="PF00665">
    <property type="entry name" value="rve"/>
    <property type="match status" value="1"/>
</dbReference>
<organism evidence="4 5">
    <name type="scientific">Lolium multiflorum</name>
    <name type="common">Italian ryegrass</name>
    <name type="synonym">Lolium perenne subsp. multiflorum</name>
    <dbReference type="NCBI Taxonomy" id="4521"/>
    <lineage>
        <taxon>Eukaryota</taxon>
        <taxon>Viridiplantae</taxon>
        <taxon>Streptophyta</taxon>
        <taxon>Embryophyta</taxon>
        <taxon>Tracheophyta</taxon>
        <taxon>Spermatophyta</taxon>
        <taxon>Magnoliopsida</taxon>
        <taxon>Liliopsida</taxon>
        <taxon>Poales</taxon>
        <taxon>Poaceae</taxon>
        <taxon>BOP clade</taxon>
        <taxon>Pooideae</taxon>
        <taxon>Poodae</taxon>
        <taxon>Poeae</taxon>
        <taxon>Poeae Chloroplast Group 2 (Poeae type)</taxon>
        <taxon>Loliodinae</taxon>
        <taxon>Loliinae</taxon>
        <taxon>Lolium</taxon>
    </lineage>
</organism>